<name>A0A9D0ZJY2_9FIRM</name>
<evidence type="ECO:0000313" key="3">
    <source>
        <dbReference type="EMBL" id="HIQ81823.1"/>
    </source>
</evidence>
<dbReference type="Pfam" id="PF04909">
    <property type="entry name" value="Amidohydro_2"/>
    <property type="match status" value="1"/>
</dbReference>
<sequence>MKIDAHVHIYPDKIAAKAAKGIGKFYDITIHHDGSITQMIAEEDKAGVSRMVAHSVATTPTQVAHINEFIMGAHAEYPGRLIPFAALHPDTPDMENVLKGIVAAGFKGVKLHPDFQEFQLDEPRALRMFSMIADAGLPVLIHTGDYRYDYSNPPRMAHLLDEIPNLVAIGAHLGGWSVYDEARKTLAGRRNFYVDTSSALYALKPDHAVELIRAFGAGRVMFGTDYPMWTPAEEVERFDALPLTEAEREQIYHGTAEELLG</sequence>
<dbReference type="Proteomes" id="UP000824260">
    <property type="component" value="Unassembled WGS sequence"/>
</dbReference>
<keyword evidence="1" id="KW-0456">Lyase</keyword>
<dbReference type="AlphaFoldDB" id="A0A9D0ZJY2"/>
<reference evidence="3" key="2">
    <citation type="journal article" date="2021" name="PeerJ">
        <title>Extensive microbial diversity within the chicken gut microbiome revealed by metagenomics and culture.</title>
        <authorList>
            <person name="Gilroy R."/>
            <person name="Ravi A."/>
            <person name="Getino M."/>
            <person name="Pursley I."/>
            <person name="Horton D.L."/>
            <person name="Alikhan N.F."/>
            <person name="Baker D."/>
            <person name="Gharbi K."/>
            <person name="Hall N."/>
            <person name="Watson M."/>
            <person name="Adriaenssens E.M."/>
            <person name="Foster-Nyarko E."/>
            <person name="Jarju S."/>
            <person name="Secka A."/>
            <person name="Antonio M."/>
            <person name="Oren A."/>
            <person name="Chaudhuri R.R."/>
            <person name="La Ragione R."/>
            <person name="Hildebrand F."/>
            <person name="Pallen M.J."/>
        </authorList>
    </citation>
    <scope>NUCLEOTIDE SEQUENCE</scope>
    <source>
        <strain evidence="3">ChiSjej6B24-2974</strain>
    </source>
</reference>
<dbReference type="PANTHER" id="PTHR21240">
    <property type="entry name" value="2-AMINO-3-CARBOXYLMUCONATE-6-SEMIALDEHYDE DECARBOXYLASE"/>
    <property type="match status" value="1"/>
</dbReference>
<evidence type="ECO:0000256" key="1">
    <source>
        <dbReference type="ARBA" id="ARBA00023239"/>
    </source>
</evidence>
<protein>
    <submittedName>
        <fullName evidence="3">Amidohydrolase</fullName>
    </submittedName>
</protein>
<gene>
    <name evidence="3" type="ORF">IAA52_01835</name>
</gene>
<dbReference type="SUPFAM" id="SSF51556">
    <property type="entry name" value="Metallo-dependent hydrolases"/>
    <property type="match status" value="1"/>
</dbReference>
<dbReference type="GO" id="GO:0005737">
    <property type="term" value="C:cytoplasm"/>
    <property type="evidence" value="ECO:0007669"/>
    <property type="project" value="TreeGrafter"/>
</dbReference>
<dbReference type="Gene3D" id="3.20.20.140">
    <property type="entry name" value="Metal-dependent hydrolases"/>
    <property type="match status" value="1"/>
</dbReference>
<proteinExistence type="predicted"/>
<dbReference type="CDD" id="cd01292">
    <property type="entry name" value="metallo-dependent_hydrolases"/>
    <property type="match status" value="1"/>
</dbReference>
<comment type="caution">
    <text evidence="3">The sequence shown here is derived from an EMBL/GenBank/DDBJ whole genome shotgun (WGS) entry which is preliminary data.</text>
</comment>
<evidence type="ECO:0000313" key="4">
    <source>
        <dbReference type="Proteomes" id="UP000824260"/>
    </source>
</evidence>
<dbReference type="GO" id="GO:0016787">
    <property type="term" value="F:hydrolase activity"/>
    <property type="evidence" value="ECO:0007669"/>
    <property type="project" value="InterPro"/>
</dbReference>
<organism evidence="3 4">
    <name type="scientific">Candidatus Pullichristensenella stercorigallinarum</name>
    <dbReference type="NCBI Taxonomy" id="2840909"/>
    <lineage>
        <taxon>Bacteria</taxon>
        <taxon>Bacillati</taxon>
        <taxon>Bacillota</taxon>
        <taxon>Clostridia</taxon>
        <taxon>Candidatus Pullichristensenella</taxon>
    </lineage>
</organism>
<dbReference type="GO" id="GO:0019748">
    <property type="term" value="P:secondary metabolic process"/>
    <property type="evidence" value="ECO:0007669"/>
    <property type="project" value="TreeGrafter"/>
</dbReference>
<reference evidence="3" key="1">
    <citation type="submission" date="2020-10" db="EMBL/GenBank/DDBJ databases">
        <authorList>
            <person name="Gilroy R."/>
        </authorList>
    </citation>
    <scope>NUCLEOTIDE SEQUENCE</scope>
    <source>
        <strain evidence="3">ChiSjej6B24-2974</strain>
    </source>
</reference>
<dbReference type="InterPro" id="IPR006680">
    <property type="entry name" value="Amidohydro-rel"/>
</dbReference>
<feature type="domain" description="Amidohydrolase-related" evidence="2">
    <location>
        <begin position="3"/>
        <end position="261"/>
    </location>
</feature>
<dbReference type="GO" id="GO:0016831">
    <property type="term" value="F:carboxy-lyase activity"/>
    <property type="evidence" value="ECO:0007669"/>
    <property type="project" value="InterPro"/>
</dbReference>
<dbReference type="InterPro" id="IPR032466">
    <property type="entry name" value="Metal_Hydrolase"/>
</dbReference>
<evidence type="ECO:0000259" key="2">
    <source>
        <dbReference type="Pfam" id="PF04909"/>
    </source>
</evidence>
<dbReference type="InterPro" id="IPR032465">
    <property type="entry name" value="ACMSD"/>
</dbReference>
<dbReference type="EMBL" id="DVFZ01000019">
    <property type="protein sequence ID" value="HIQ81823.1"/>
    <property type="molecule type" value="Genomic_DNA"/>
</dbReference>
<dbReference type="PANTHER" id="PTHR21240:SF28">
    <property type="entry name" value="ISO-OROTATE DECARBOXYLASE (EUROFUNG)"/>
    <property type="match status" value="1"/>
</dbReference>
<accession>A0A9D0ZJY2</accession>